<dbReference type="PANTHER" id="PTHR12526:SF600">
    <property type="entry name" value="GLYCOSYL TRANSFERASE GROUP 1"/>
    <property type="match status" value="1"/>
</dbReference>
<dbReference type="PANTHER" id="PTHR12526">
    <property type="entry name" value="GLYCOSYLTRANSFERASE"/>
    <property type="match status" value="1"/>
</dbReference>
<evidence type="ECO:0000313" key="2">
    <source>
        <dbReference type="Proteomes" id="UP000503447"/>
    </source>
</evidence>
<dbReference type="GO" id="GO:0016757">
    <property type="term" value="F:glycosyltransferase activity"/>
    <property type="evidence" value="ECO:0007669"/>
    <property type="project" value="TreeGrafter"/>
</dbReference>
<proteinExistence type="predicted"/>
<dbReference type="SUPFAM" id="SSF53756">
    <property type="entry name" value="UDP-Glycosyltransferase/glycogen phosphorylase"/>
    <property type="match status" value="1"/>
</dbReference>
<dbReference type="CDD" id="cd03801">
    <property type="entry name" value="GT4_PimA-like"/>
    <property type="match status" value="1"/>
</dbReference>
<dbReference type="Gene3D" id="3.40.50.2000">
    <property type="entry name" value="Glycogen Phosphorylase B"/>
    <property type="match status" value="2"/>
</dbReference>
<dbReference type="EMBL" id="CP053452">
    <property type="protein sequence ID" value="QJW98053.1"/>
    <property type="molecule type" value="Genomic_DNA"/>
</dbReference>
<sequence length="416" mass="45703">MHRTLALIPYVPHPPFGGGDQRVHHVLTALAGAGELVVWALSRHLDQPDGWPLAARFAERPRVFSHGAPGAASEPAPPLTGLFNQPFPTWPGRVRADYSHALWAALERLDLGGFSAVHVESLGMIPYGVALRARHPRLRLTLNVDNIDPVYAWQALRVAPRWFSRPTYWAVRNIAQLFRFSRRWFPAFDAVWVCSGTDRRWVLRWTNQRRVVVVPNGMDCAMFSDLDPAPDCPRLVMTGTMMEGPNSDGMAWFADRVWPEVLRAVPGAEFWCVGRDPCPPVLEAAQRHPGITVTGSVPDVRPYLARAAVSVAPVRYGTGTRLKILEAMAAGLPVVSTRLGADGLGFRHGRELLLADRAGDFANACIRLLTDAGARTRLGATGRRSVQKYDWKAIYQTISSLAAAGAERAPGARAPV</sequence>
<gene>
    <name evidence="1" type="ORF">FTUN_5633</name>
</gene>
<dbReference type="RefSeq" id="WP_171473309.1">
    <property type="nucleotide sequence ID" value="NZ_CP053452.2"/>
</dbReference>
<reference evidence="2" key="1">
    <citation type="submission" date="2020-05" db="EMBL/GenBank/DDBJ databases">
        <title>Frigoriglobus tundricola gen. nov., sp. nov., a psychrotolerant cellulolytic planctomycete of the family Gemmataceae with two divergent copies of 16S rRNA gene.</title>
        <authorList>
            <person name="Kulichevskaya I.S."/>
            <person name="Ivanova A.A."/>
            <person name="Naumoff D.G."/>
            <person name="Beletsky A.V."/>
            <person name="Rijpstra W.I.C."/>
            <person name="Sinninghe Damste J.S."/>
            <person name="Mardanov A.V."/>
            <person name="Ravin N.V."/>
            <person name="Dedysh S.N."/>
        </authorList>
    </citation>
    <scope>NUCLEOTIDE SEQUENCE [LARGE SCALE GENOMIC DNA]</scope>
    <source>
        <strain evidence="2">PL17</strain>
    </source>
</reference>
<organism evidence="1 2">
    <name type="scientific">Frigoriglobus tundricola</name>
    <dbReference type="NCBI Taxonomy" id="2774151"/>
    <lineage>
        <taxon>Bacteria</taxon>
        <taxon>Pseudomonadati</taxon>
        <taxon>Planctomycetota</taxon>
        <taxon>Planctomycetia</taxon>
        <taxon>Gemmatales</taxon>
        <taxon>Gemmataceae</taxon>
        <taxon>Frigoriglobus</taxon>
    </lineage>
</organism>
<dbReference type="AlphaFoldDB" id="A0A6M5YXX2"/>
<dbReference type="Pfam" id="PF13692">
    <property type="entry name" value="Glyco_trans_1_4"/>
    <property type="match status" value="1"/>
</dbReference>
<name>A0A6M5YXX2_9BACT</name>
<dbReference type="KEGG" id="ftj:FTUN_5633"/>
<keyword evidence="2" id="KW-1185">Reference proteome</keyword>
<dbReference type="Proteomes" id="UP000503447">
    <property type="component" value="Chromosome"/>
</dbReference>
<accession>A0A6M5YXX2</accession>
<evidence type="ECO:0000313" key="1">
    <source>
        <dbReference type="EMBL" id="QJW98053.1"/>
    </source>
</evidence>
<protein>
    <submittedName>
        <fullName evidence="1">Uncharacterized protein</fullName>
    </submittedName>
</protein>